<protein>
    <submittedName>
        <fullName evidence="5">TetR/AcrR family transcriptional regulator</fullName>
    </submittedName>
</protein>
<sequence>MDRRKKYTQMVLKKSLLALIKTKQIANITVKELCELADINRSTYYAHYANPYDLLYAIEEEFMEELVATLNQYNFSKEDEAMEMTIKLFEFLAEKSDICQVLLSENSDMQFQKKGMRITQEYIFHHWITDKKLDPETYEYINLFLVSGCIYVIKNWLESGQNKTPREMAEFLYGFVNKGLSGVCGGEN</sequence>
<dbReference type="Proteomes" id="UP000593626">
    <property type="component" value="Chromosome"/>
</dbReference>
<evidence type="ECO:0000313" key="6">
    <source>
        <dbReference type="Proteomes" id="UP000593626"/>
    </source>
</evidence>
<dbReference type="AlphaFoldDB" id="A0A7S8HEB1"/>
<dbReference type="EMBL" id="CP049742">
    <property type="protein sequence ID" value="QPC45532.1"/>
    <property type="molecule type" value="Genomic_DNA"/>
</dbReference>
<organism evidence="5 6">
    <name type="scientific">Mangrovibacillus cuniculi</name>
    <dbReference type="NCBI Taxonomy" id="2593652"/>
    <lineage>
        <taxon>Bacteria</taxon>
        <taxon>Bacillati</taxon>
        <taxon>Bacillota</taxon>
        <taxon>Bacilli</taxon>
        <taxon>Bacillales</taxon>
        <taxon>Bacillaceae</taxon>
        <taxon>Mangrovibacillus</taxon>
    </lineage>
</organism>
<name>A0A7S8HEB1_9BACI</name>
<feature type="domain" description="HTH tetR-type" evidence="4">
    <location>
        <begin position="6"/>
        <end position="66"/>
    </location>
</feature>
<evidence type="ECO:0000259" key="4">
    <source>
        <dbReference type="PROSITE" id="PS50977"/>
    </source>
</evidence>
<evidence type="ECO:0000256" key="2">
    <source>
        <dbReference type="ARBA" id="ARBA00023125"/>
    </source>
</evidence>
<dbReference type="GO" id="GO:0003677">
    <property type="term" value="F:DNA binding"/>
    <property type="evidence" value="ECO:0007669"/>
    <property type="project" value="UniProtKB-UniRule"/>
</dbReference>
<dbReference type="Pfam" id="PF14278">
    <property type="entry name" value="TetR_C_8"/>
    <property type="match status" value="1"/>
</dbReference>
<evidence type="ECO:0000256" key="3">
    <source>
        <dbReference type="PROSITE-ProRule" id="PRU00335"/>
    </source>
</evidence>
<dbReference type="SUPFAM" id="SSF46689">
    <property type="entry name" value="Homeodomain-like"/>
    <property type="match status" value="1"/>
</dbReference>
<evidence type="ECO:0000256" key="1">
    <source>
        <dbReference type="ARBA" id="ARBA00022491"/>
    </source>
</evidence>
<dbReference type="InterPro" id="IPR050624">
    <property type="entry name" value="HTH-type_Tx_Regulator"/>
</dbReference>
<reference evidence="5 6" key="1">
    <citation type="submission" date="2019-07" db="EMBL/GenBank/DDBJ databases">
        <title>Genome sequence of 2 isolates from Red Sea Mangroves.</title>
        <authorList>
            <person name="Sefrji F."/>
            <person name="Michoud G."/>
            <person name="Merlino G."/>
            <person name="Daffonchio D."/>
        </authorList>
    </citation>
    <scope>NUCLEOTIDE SEQUENCE [LARGE SCALE GENOMIC DNA]</scope>
    <source>
        <strain evidence="5 6">R1DC41</strain>
    </source>
</reference>
<dbReference type="InterPro" id="IPR009057">
    <property type="entry name" value="Homeodomain-like_sf"/>
</dbReference>
<keyword evidence="1" id="KW-0678">Repressor</keyword>
<proteinExistence type="predicted"/>
<gene>
    <name evidence="5" type="ORF">G8O30_00335</name>
</gene>
<feature type="DNA-binding region" description="H-T-H motif" evidence="3">
    <location>
        <begin position="29"/>
        <end position="48"/>
    </location>
</feature>
<accession>A0A7S8HEB1</accession>
<keyword evidence="2 3" id="KW-0238">DNA-binding</keyword>
<dbReference type="RefSeq" id="WP_239673034.1">
    <property type="nucleotide sequence ID" value="NZ_CP049742.1"/>
</dbReference>
<dbReference type="Gene3D" id="1.10.357.10">
    <property type="entry name" value="Tetracycline Repressor, domain 2"/>
    <property type="match status" value="1"/>
</dbReference>
<dbReference type="PANTHER" id="PTHR43479:SF7">
    <property type="entry name" value="TETR-FAMILY TRANSCRIPTIONAL REGULATOR"/>
    <property type="match status" value="1"/>
</dbReference>
<dbReference type="InterPro" id="IPR039532">
    <property type="entry name" value="TetR_C_Firmicutes"/>
</dbReference>
<keyword evidence="6" id="KW-1185">Reference proteome</keyword>
<evidence type="ECO:0000313" key="5">
    <source>
        <dbReference type="EMBL" id="QPC45532.1"/>
    </source>
</evidence>
<dbReference type="PROSITE" id="PS50977">
    <property type="entry name" value="HTH_TETR_2"/>
    <property type="match status" value="1"/>
</dbReference>
<dbReference type="InterPro" id="IPR001647">
    <property type="entry name" value="HTH_TetR"/>
</dbReference>
<dbReference type="PANTHER" id="PTHR43479">
    <property type="entry name" value="ACREF/ENVCD OPERON REPRESSOR-RELATED"/>
    <property type="match status" value="1"/>
</dbReference>
<dbReference type="KEGG" id="mcui:G8O30_00335"/>